<feature type="region of interest" description="Disordered" evidence="2">
    <location>
        <begin position="1"/>
        <end position="25"/>
    </location>
</feature>
<evidence type="ECO:0000256" key="1">
    <source>
        <dbReference type="ARBA" id="ARBA00006295"/>
    </source>
</evidence>
<protein>
    <submittedName>
        <fullName evidence="4">ParB-like partition protein</fullName>
    </submittedName>
</protein>
<dbReference type="Pfam" id="PF02195">
    <property type="entry name" value="ParB_N"/>
    <property type="match status" value="1"/>
</dbReference>
<accession>A0AA86GP48</accession>
<sequence length="327" mass="38092">MTPDKQPHGYLKDLSPDRIKRNPENPRLFFRPEEMDTLMASIRRYGIQVPITVYEDDGAFVLIDGERRWRSARKLNLKKIPALVQPKPTKLNNLLLMFNIHALREQWDYLTIANKLPDVIELFASDNDGREPNEIELSEITGLTRGQIRRCRLLFDLPDSYRKQLEEELALPKHLQRLSEDFFIEMEKALKTVQNRVPSAVPDLNVARDALISKFRAKTINNITDFRKLSKIATSISNVGVKENKARRAILDIFDINKNISIHDVYAEQFETRYDERKIILNIDSIYEYLDATIESDDEDSLGADLRQQLLKLKELIDRVLRDSDDI</sequence>
<comment type="similarity">
    <text evidence="1">Belongs to the ParB family.</text>
</comment>
<evidence type="ECO:0000313" key="4">
    <source>
        <dbReference type="EMBL" id="AMG74897.1"/>
    </source>
</evidence>
<dbReference type="SMART" id="SM00470">
    <property type="entry name" value="ParB"/>
    <property type="match status" value="1"/>
</dbReference>
<evidence type="ECO:0000313" key="5">
    <source>
        <dbReference type="Proteomes" id="UP000058599"/>
    </source>
</evidence>
<dbReference type="NCBIfam" id="TIGR00180">
    <property type="entry name" value="parB_part"/>
    <property type="match status" value="1"/>
</dbReference>
<dbReference type="InterPro" id="IPR004437">
    <property type="entry name" value="ParB/RepB/Spo0J"/>
</dbReference>
<dbReference type="EMBL" id="CP012199">
    <property type="protein sequence ID" value="AMG74897.1"/>
    <property type="molecule type" value="Genomic_DNA"/>
</dbReference>
<dbReference type="Gene3D" id="3.90.1530.10">
    <property type="entry name" value="Conserved hypothetical protein from pyrococcus furiosus pfu- 392566-001, ParB domain"/>
    <property type="match status" value="1"/>
</dbReference>
<dbReference type="InterPro" id="IPR050336">
    <property type="entry name" value="Chromosome_partition/occlusion"/>
</dbReference>
<evidence type="ECO:0000256" key="2">
    <source>
        <dbReference type="SAM" id="MobiDB-lite"/>
    </source>
</evidence>
<dbReference type="InterPro" id="IPR036086">
    <property type="entry name" value="ParB/Sulfiredoxin_sf"/>
</dbReference>
<evidence type="ECO:0000259" key="3">
    <source>
        <dbReference type="SMART" id="SM00470"/>
    </source>
</evidence>
<keyword evidence="5" id="KW-1185">Reference proteome</keyword>
<dbReference type="PANTHER" id="PTHR33375:SF1">
    <property type="entry name" value="CHROMOSOME-PARTITIONING PROTEIN PARB-RELATED"/>
    <property type="match status" value="1"/>
</dbReference>
<dbReference type="InterPro" id="IPR003115">
    <property type="entry name" value="ParB_N"/>
</dbReference>
<dbReference type="GO" id="GO:0007059">
    <property type="term" value="P:chromosome segregation"/>
    <property type="evidence" value="ECO:0007669"/>
    <property type="project" value="TreeGrafter"/>
</dbReference>
<reference evidence="4 5" key="1">
    <citation type="journal article" date="2016" name="BMC Genomics">
        <title>Genomic analysis of the nitrate-respiring Sphingopyxis granuli (formerly Sphingomonas macrogoltabida) strain TFA.</title>
        <authorList>
            <person name="Garcia-Romero I."/>
            <person name="Perez-Pulido A.J."/>
            <person name="Gonzalez-Flores Y.E."/>
            <person name="Reyes-Ramirez F."/>
            <person name="Santero E."/>
            <person name="Floriano B."/>
        </authorList>
    </citation>
    <scope>NUCLEOTIDE SEQUENCE [LARGE SCALE GENOMIC DNA]</scope>
    <source>
        <strain evidence="4 5">TFA</strain>
    </source>
</reference>
<dbReference type="PANTHER" id="PTHR33375">
    <property type="entry name" value="CHROMOSOME-PARTITIONING PROTEIN PARB-RELATED"/>
    <property type="match status" value="1"/>
</dbReference>
<dbReference type="SUPFAM" id="SSF110849">
    <property type="entry name" value="ParB/Sulfiredoxin"/>
    <property type="match status" value="1"/>
</dbReference>
<dbReference type="KEGG" id="sgi:SGRAN_2539"/>
<dbReference type="Proteomes" id="UP000058599">
    <property type="component" value="Chromosome"/>
</dbReference>
<dbReference type="GO" id="GO:0003677">
    <property type="term" value="F:DNA binding"/>
    <property type="evidence" value="ECO:0007669"/>
    <property type="project" value="InterPro"/>
</dbReference>
<proteinExistence type="inferred from homology"/>
<dbReference type="AlphaFoldDB" id="A0AA86GP48"/>
<gene>
    <name evidence="4" type="ORF">SGRAN_2539</name>
</gene>
<dbReference type="RefSeq" id="WP_082737239.1">
    <property type="nucleotide sequence ID" value="NZ_CP012199.1"/>
</dbReference>
<organism evidence="4 5">
    <name type="scientific">Sphingopyxis granuli</name>
    <dbReference type="NCBI Taxonomy" id="267128"/>
    <lineage>
        <taxon>Bacteria</taxon>
        <taxon>Pseudomonadati</taxon>
        <taxon>Pseudomonadota</taxon>
        <taxon>Alphaproteobacteria</taxon>
        <taxon>Sphingomonadales</taxon>
        <taxon>Sphingomonadaceae</taxon>
        <taxon>Sphingopyxis</taxon>
    </lineage>
</organism>
<name>A0AA86GP48_9SPHN</name>
<feature type="domain" description="ParB-like N-terminal" evidence="3">
    <location>
        <begin position="12"/>
        <end position="104"/>
    </location>
</feature>
<dbReference type="GO" id="GO:0005694">
    <property type="term" value="C:chromosome"/>
    <property type="evidence" value="ECO:0007669"/>
    <property type="project" value="TreeGrafter"/>
</dbReference>